<reference evidence="1" key="7">
    <citation type="submission" date="1995-11" db="EMBL/GenBank/DDBJ databases">
        <title>36kb sequence between gntZ and trnY of B. subtilis genome.</title>
        <authorList>
            <person name="Kasahara Y."/>
            <person name="Nakai S."/>
            <person name="Yoshikawa H."/>
            <person name="Ogasawara N."/>
        </authorList>
    </citation>
    <scope>NUCLEOTIDE SEQUENCE</scope>
    <source>
        <strain evidence="1">168</strain>
    </source>
</reference>
<dbReference type="EMBL" id="D78193">
    <property type="protein sequence ID" value="BAA11282.1"/>
    <property type="molecule type" value="Genomic_DNA"/>
</dbReference>
<sequence length="83" mass="10084">MFDFSDFGRQLVVVYVHIQHRFDVFFTRIIRLFHVQILRCFLPFLQMFSSQYNLFIHMLVVLRAEFYPQFDKQAVDDSISLVC</sequence>
<proteinExistence type="predicted"/>
<reference evidence="1" key="1">
    <citation type="journal article" date="1994" name="DNA Res.">
        <title>Systematic sequencing of the 180 kilobase region of the Bacillus subtilis chromosome containing the replication origin.</title>
        <authorList>
            <person name="Ogasawara N."/>
            <person name="Nakai S."/>
            <person name="Yoshikawa H."/>
        </authorList>
    </citation>
    <scope>NUCLEOTIDE SEQUENCE</scope>
    <source>
        <strain evidence="1">168</strain>
    </source>
</reference>
<gene>
    <name evidence="1" type="primary">yycT</name>
</gene>
<accession>Q45602</accession>
<reference evidence="1" key="5">
    <citation type="journal article" date="1995" name="DNA Res.">
        <title>Cloning and sequencing of a 36-kb region of the Bacillus subtilis genome between the gnt and iol operons.</title>
        <authorList>
            <person name="Yoshida K."/>
            <person name="Seki S."/>
            <person name="Fujimura M."/>
            <person name="Miwa Y."/>
            <person name="Fujita Y."/>
        </authorList>
    </citation>
    <scope>NUCLEOTIDE SEQUENCE</scope>
    <source>
        <strain evidence="1">168</strain>
    </source>
</reference>
<reference evidence="1" key="3">
    <citation type="journal article" date="1994" name="J. Bacteriol.">
        <title>RocR, a novel regulatory protein controlling arginine utilization in Bacillus subtilis, belongs to the NtrC/NifA family of transcriptional activators.</title>
        <authorList>
            <person name="Calogero S."/>
            <person name="Gardan R."/>
            <person name="Glaser P."/>
            <person name="Schweitzer J."/>
            <person name="Rapoport G."/>
            <person name="Debarbouille M."/>
        </authorList>
    </citation>
    <scope>NUCLEOTIDE SEQUENCE</scope>
    <source>
        <strain evidence="1">168</strain>
    </source>
</reference>
<reference evidence="1" key="6">
    <citation type="journal article" date="1995" name="J. Mol. Biol.">
        <title>Expression of the rocDEF operon involved in arginine catabolism in Bacillus subtilis.</title>
        <authorList>
            <person name="Gardan R."/>
            <person name="Rapoport G."/>
            <person name="Debarbouille M."/>
        </authorList>
    </citation>
    <scope>NUCLEOTIDE SEQUENCE</scope>
    <source>
        <strain evidence="1">168</strain>
    </source>
</reference>
<dbReference type="AlphaFoldDB" id="Q45602"/>
<evidence type="ECO:0000313" key="1">
    <source>
        <dbReference type="EMBL" id="BAA11282.1"/>
    </source>
</evidence>
<name>Q45602_BACIU</name>
<reference evidence="1" key="4">
    <citation type="journal article" date="1994" name="Microbiology">
        <title>Isolation and characterization of a hydrogen peroxide resistant mutant of Bacillus subtilis.</title>
        <authorList>
            <person name="Hartford O.M."/>
            <person name="Dowds B.C.A."/>
        </authorList>
    </citation>
    <scope>NUCLEOTIDE SEQUENCE</scope>
    <source>
        <strain evidence="1">168</strain>
    </source>
</reference>
<reference evidence="1" key="2">
    <citation type="journal article" date="1994" name="Gene">
        <title>A Bacillus subtilis bglA gene encoding phospho-beta-glucosidase is inducible and closely linked to a NADH dehydrogenase-encoding gene.</title>
        <authorList>
            <person name="Zhang J."/>
            <person name="Aronson A.I."/>
        </authorList>
    </citation>
    <scope>NUCLEOTIDE SEQUENCE</scope>
    <source>
        <strain evidence="1">168</strain>
    </source>
</reference>
<protein>
    <submittedName>
        <fullName evidence="1">YycT protein</fullName>
    </submittedName>
</protein>
<organism evidence="1">
    <name type="scientific">Bacillus subtilis</name>
    <dbReference type="NCBI Taxonomy" id="1423"/>
    <lineage>
        <taxon>Bacteria</taxon>
        <taxon>Bacillati</taxon>
        <taxon>Bacillota</taxon>
        <taxon>Bacilli</taxon>
        <taxon>Bacillales</taxon>
        <taxon>Bacillaceae</taxon>
        <taxon>Bacillus</taxon>
    </lineage>
</organism>